<gene>
    <name evidence="4" type="ORF">B7O87_13375</name>
</gene>
<evidence type="ECO:0000313" key="4">
    <source>
        <dbReference type="EMBL" id="OSO89206.1"/>
    </source>
</evidence>
<comment type="caution">
    <text evidence="4">The sequence shown here is derived from an EMBL/GenBank/DDBJ whole genome shotgun (WGS) entry which is preliminary data.</text>
</comment>
<dbReference type="Pfam" id="PF00005">
    <property type="entry name" value="ABC_tran"/>
    <property type="match status" value="1"/>
</dbReference>
<accession>A0A1X4G3U8</accession>
<dbReference type="PANTHER" id="PTHR43582:SF2">
    <property type="entry name" value="LINEARMYCIN RESISTANCE ATP-BINDING PROTEIN LNRL"/>
    <property type="match status" value="1"/>
</dbReference>
<feature type="domain" description="ABC transporter" evidence="3">
    <location>
        <begin position="23"/>
        <end position="254"/>
    </location>
</feature>
<evidence type="ECO:0000313" key="5">
    <source>
        <dbReference type="Proteomes" id="UP000192997"/>
    </source>
</evidence>
<dbReference type="Gene3D" id="3.40.50.300">
    <property type="entry name" value="P-loop containing nucleotide triphosphate hydrolases"/>
    <property type="match status" value="1"/>
</dbReference>
<sequence length="284" mass="31270">MTKLTATPISPVTAERTPPSVVLQTLELRRCFDKFVAVDSLNISVSSGEIFGLLGPNGAGKSTVIKTLTTLLPLTSGRAYLAGYDVIHSPNSVRRAIGYVPQALSADGTLTGYENLLISAKIYDIPSRRRKDRINQMLEFMGLENVTHRLVRNYSGGMIRKLEIAQAILHQPKILFLDEPTVGLDPVARSQVWQLMQQLRNECGTTIFLTTHFLEEADSLCDRVAIMNQGKEIITGSPSQLKTSIGKPEASLDDVFIHYVGNQLISGVSYSETARTRHTTQRLG</sequence>
<dbReference type="EMBL" id="NBYN01000058">
    <property type="protein sequence ID" value="OSO89206.1"/>
    <property type="molecule type" value="Genomic_DNA"/>
</dbReference>
<dbReference type="InterPro" id="IPR003439">
    <property type="entry name" value="ABC_transporter-like_ATP-bd"/>
</dbReference>
<name>A0A1X4G3U8_9CYAN</name>
<dbReference type="PROSITE" id="PS00211">
    <property type="entry name" value="ABC_TRANSPORTER_1"/>
    <property type="match status" value="1"/>
</dbReference>
<dbReference type="PANTHER" id="PTHR43582">
    <property type="entry name" value="LINEARMYCIN RESISTANCE ATP-BINDING PROTEIN LNRL"/>
    <property type="match status" value="1"/>
</dbReference>
<dbReference type="Proteomes" id="UP000192997">
    <property type="component" value="Unassembled WGS sequence"/>
</dbReference>
<dbReference type="GO" id="GO:0005524">
    <property type="term" value="F:ATP binding"/>
    <property type="evidence" value="ECO:0007669"/>
    <property type="project" value="UniProtKB-KW"/>
</dbReference>
<evidence type="ECO:0000256" key="1">
    <source>
        <dbReference type="ARBA" id="ARBA00022741"/>
    </source>
</evidence>
<dbReference type="PROSITE" id="PS50893">
    <property type="entry name" value="ABC_TRANSPORTER_2"/>
    <property type="match status" value="1"/>
</dbReference>
<protein>
    <submittedName>
        <fullName evidence="4">Multidrug ABC transporter ATP-binding protein</fullName>
    </submittedName>
</protein>
<organism evidence="4 5">
    <name type="scientific">Cylindrospermopsis raciborskii CENA303</name>
    <dbReference type="NCBI Taxonomy" id="1170769"/>
    <lineage>
        <taxon>Bacteria</taxon>
        <taxon>Bacillati</taxon>
        <taxon>Cyanobacteriota</taxon>
        <taxon>Cyanophyceae</taxon>
        <taxon>Nostocales</taxon>
        <taxon>Aphanizomenonaceae</taxon>
        <taxon>Cylindrospermopsis</taxon>
    </lineage>
</organism>
<proteinExistence type="predicted"/>
<dbReference type="GO" id="GO:0016887">
    <property type="term" value="F:ATP hydrolysis activity"/>
    <property type="evidence" value="ECO:0007669"/>
    <property type="project" value="InterPro"/>
</dbReference>
<dbReference type="InterPro" id="IPR027417">
    <property type="entry name" value="P-loop_NTPase"/>
</dbReference>
<dbReference type="AlphaFoldDB" id="A0A1X4G3U8"/>
<keyword evidence="1" id="KW-0547">Nucleotide-binding</keyword>
<dbReference type="RefSeq" id="WP_085728931.1">
    <property type="nucleotide sequence ID" value="NZ_NBYN01000058.1"/>
</dbReference>
<reference evidence="5" key="1">
    <citation type="submission" date="2017-04" db="EMBL/GenBank/DDBJ databases">
        <authorList>
            <person name="Abreu V.A."/>
            <person name="Popin R.V."/>
            <person name="Rigonato J."/>
            <person name="Andreote A.P."/>
            <person name="Schaker P.C."/>
            <person name="Hoff-Risseti C."/>
            <person name="Alvarenga D.O."/>
            <person name="Varani A.M."/>
            <person name="Fiore M.F."/>
        </authorList>
    </citation>
    <scope>NUCLEOTIDE SEQUENCE [LARGE SCALE GENOMIC DNA]</scope>
    <source>
        <strain evidence="5">CENA303</strain>
    </source>
</reference>
<evidence type="ECO:0000256" key="2">
    <source>
        <dbReference type="ARBA" id="ARBA00022840"/>
    </source>
</evidence>
<dbReference type="SUPFAM" id="SSF52540">
    <property type="entry name" value="P-loop containing nucleoside triphosphate hydrolases"/>
    <property type="match status" value="1"/>
</dbReference>
<dbReference type="SMART" id="SM00382">
    <property type="entry name" value="AAA"/>
    <property type="match status" value="1"/>
</dbReference>
<keyword evidence="2 4" id="KW-0067">ATP-binding</keyword>
<dbReference type="InterPro" id="IPR017871">
    <property type="entry name" value="ABC_transporter-like_CS"/>
</dbReference>
<dbReference type="InterPro" id="IPR003593">
    <property type="entry name" value="AAA+_ATPase"/>
</dbReference>
<evidence type="ECO:0000259" key="3">
    <source>
        <dbReference type="PROSITE" id="PS50893"/>
    </source>
</evidence>